<dbReference type="AlphaFoldDB" id="A0ABD1RWV1"/>
<dbReference type="Gene3D" id="3.40.50.300">
    <property type="entry name" value="P-loop containing nucleotide triphosphate hydrolases"/>
    <property type="match status" value="1"/>
</dbReference>
<evidence type="ECO:0000256" key="1">
    <source>
        <dbReference type="ARBA" id="ARBA00004141"/>
    </source>
</evidence>
<feature type="transmembrane region" description="Helical" evidence="8">
    <location>
        <begin position="341"/>
        <end position="360"/>
    </location>
</feature>
<sequence>MELQRGFPLIIQQYKALLFKNLLISWRNKRSTFLQLFSSPFFFFIIFCIQKAIESRYSSSSSFKSINDPEPLISPPIPPCEEKFYSKLPCFDFVWSGNDSARIREIVRRIRENNPGRSIPSDKVQSFKTRQEVDDWLANNPMHCPGALHFVDRNATVITYGLQTNSTPLAKRGSFEDPTFKFQIPLQLAAEREIARSLIGDESFSWVVSLKEFAHPALEFFSAVQTVGPAFFLTIAMFSFVFQIAALITEKELKLRQAMTIMGLYDTAYWLSWLTWEGTITLLSSLFTVLFGMMFQFDFFLHNSFAVVFLLFFLFQLNMTAFAFMLSAFISKSCSSTTVGYSIFIVVFMIQIVTGFGFPYSDKFSNTYRIVWSFFPPNVLAQGLQLLSDATATPQDPGVSWNGRTKCSPNDTECIITINEIYIWLLATSFVWFVLAIYFDNIIPNTSGVRKSVLYFLSPGYWTGKGGNKVEDGSICSCSGSVPSVETTVPDDEDVLEEENIVKRQASECSVDSRVAVQIRGLVKTYAWSNKDRLLQMHEDLSLPCSQGILYLQGLWVNFPTDQLFCLLGPNGAGKTTAINCLTGITPVTGGDGKTLFWLSSSLAIIWMTSQGIKSMKYVLTALIYGYSIRSSTGMSNIRRTIGVCPQSGQEHLYLFASIKGLPPASIEAVVQKLLAEVKLTEAAKMRAGSYSGGMRRRLSVAIALIGEPKLVILDEPTTGMDPITRRHMWDVIEEAKKGRAIILTTHSMEEADILSDRIGIMGKGRLRCIGTSIRLKSRFGTGFITTISFSGDSNGTPNRGDTFNTQHEAVKQFFKSNLDVTPKEENKSFLTFVIPHEKEKLLTKFFEELQEKVKEFGIANIQLGLTSLEEVFLNIVKQAELENATAEGSFATLTLNSGVSLQVPVGARFVGVPGTESTEKPRGIMVEVYWEQDDTGTLCISSHSDEMPIPPHVQLRVSSALSDQKKKRVSSALTSGINILGRRREIHGIVIDPTQITYSNM</sequence>
<keyword evidence="3 8" id="KW-0812">Transmembrane</keyword>
<evidence type="ECO:0000313" key="10">
    <source>
        <dbReference type="EMBL" id="KAL2492906.1"/>
    </source>
</evidence>
<dbReference type="GO" id="GO:0016020">
    <property type="term" value="C:membrane"/>
    <property type="evidence" value="ECO:0007669"/>
    <property type="project" value="UniProtKB-SubCell"/>
</dbReference>
<gene>
    <name evidence="10" type="ORF">Adt_28534</name>
</gene>
<dbReference type="SUPFAM" id="SSF52540">
    <property type="entry name" value="P-loop containing nucleoside triphosphate hydrolases"/>
    <property type="match status" value="1"/>
</dbReference>
<dbReference type="PANTHER" id="PTHR19229">
    <property type="entry name" value="ATP-BINDING CASSETTE TRANSPORTER SUBFAMILY A ABCA"/>
    <property type="match status" value="1"/>
</dbReference>
<protein>
    <submittedName>
        <fullName evidence="10">ABC transporter A family member 2</fullName>
    </submittedName>
</protein>
<keyword evidence="4" id="KW-0547">Nucleotide-binding</keyword>
<feature type="transmembrane region" description="Helical" evidence="8">
    <location>
        <begin position="230"/>
        <end position="248"/>
    </location>
</feature>
<accession>A0ABD1RWV1</accession>
<dbReference type="PROSITE" id="PS00211">
    <property type="entry name" value="ABC_TRANSPORTER_1"/>
    <property type="match status" value="1"/>
</dbReference>
<dbReference type="Pfam" id="PF25158">
    <property type="entry name" value="ABCA11_C"/>
    <property type="match status" value="1"/>
</dbReference>
<dbReference type="InterPro" id="IPR026082">
    <property type="entry name" value="ABCA"/>
</dbReference>
<dbReference type="CDD" id="cd03263">
    <property type="entry name" value="ABC_subfamily_A"/>
    <property type="match status" value="1"/>
</dbReference>
<dbReference type="InterPro" id="IPR003593">
    <property type="entry name" value="AAA+_ATPase"/>
</dbReference>
<feature type="transmembrane region" description="Helical" evidence="8">
    <location>
        <begin position="32"/>
        <end position="49"/>
    </location>
</feature>
<dbReference type="GO" id="GO:0005524">
    <property type="term" value="F:ATP binding"/>
    <property type="evidence" value="ECO:0007669"/>
    <property type="project" value="UniProtKB-KW"/>
</dbReference>
<evidence type="ECO:0000256" key="3">
    <source>
        <dbReference type="ARBA" id="ARBA00022692"/>
    </source>
</evidence>
<proteinExistence type="inferred from homology"/>
<keyword evidence="6 8" id="KW-1133">Transmembrane helix</keyword>
<keyword evidence="7 8" id="KW-0472">Membrane</keyword>
<dbReference type="InterPro" id="IPR013525">
    <property type="entry name" value="ABC2_TM"/>
</dbReference>
<comment type="similarity">
    <text evidence="2">Belongs to the ABC transporter superfamily. ABCA family. CPR flippase (TC 3.A.1.211) subfamily.</text>
</comment>
<feature type="domain" description="ABC transporter" evidence="9">
    <location>
        <begin position="517"/>
        <end position="789"/>
    </location>
</feature>
<dbReference type="InterPro" id="IPR017871">
    <property type="entry name" value="ABC_transporter-like_CS"/>
</dbReference>
<dbReference type="Proteomes" id="UP001604336">
    <property type="component" value="Unassembled WGS sequence"/>
</dbReference>
<dbReference type="Pfam" id="PF00005">
    <property type="entry name" value="ABC_tran"/>
    <property type="match status" value="1"/>
</dbReference>
<evidence type="ECO:0000259" key="9">
    <source>
        <dbReference type="PROSITE" id="PS50893"/>
    </source>
</evidence>
<dbReference type="PANTHER" id="PTHR19229:SF205">
    <property type="entry name" value="ABC TRANSPORTER A FAMILY MEMBER 1-RELATED"/>
    <property type="match status" value="1"/>
</dbReference>
<evidence type="ECO:0000256" key="2">
    <source>
        <dbReference type="ARBA" id="ARBA00008526"/>
    </source>
</evidence>
<evidence type="ECO:0000313" key="11">
    <source>
        <dbReference type="Proteomes" id="UP001604336"/>
    </source>
</evidence>
<evidence type="ECO:0000256" key="5">
    <source>
        <dbReference type="ARBA" id="ARBA00022840"/>
    </source>
</evidence>
<dbReference type="Pfam" id="PF12698">
    <property type="entry name" value="ABC2_membrane_3"/>
    <property type="match status" value="1"/>
</dbReference>
<dbReference type="InterPro" id="IPR056788">
    <property type="entry name" value="ABCA2/9/11_C"/>
</dbReference>
<keyword evidence="11" id="KW-1185">Reference proteome</keyword>
<reference evidence="11" key="1">
    <citation type="submission" date="2024-07" db="EMBL/GenBank/DDBJ databases">
        <title>Two chromosome-level genome assemblies of Korean endemic species Abeliophyllum distichum and Forsythia ovata (Oleaceae).</title>
        <authorList>
            <person name="Jang H."/>
        </authorList>
    </citation>
    <scope>NUCLEOTIDE SEQUENCE [LARGE SCALE GENOMIC DNA]</scope>
</reference>
<feature type="transmembrane region" description="Helical" evidence="8">
    <location>
        <begin position="421"/>
        <end position="439"/>
    </location>
</feature>
<evidence type="ECO:0000256" key="7">
    <source>
        <dbReference type="ARBA" id="ARBA00023136"/>
    </source>
</evidence>
<keyword evidence="5" id="KW-0067">ATP-binding</keyword>
<dbReference type="SMART" id="SM00382">
    <property type="entry name" value="AAA"/>
    <property type="match status" value="1"/>
</dbReference>
<organism evidence="10 11">
    <name type="scientific">Abeliophyllum distichum</name>
    <dbReference type="NCBI Taxonomy" id="126358"/>
    <lineage>
        <taxon>Eukaryota</taxon>
        <taxon>Viridiplantae</taxon>
        <taxon>Streptophyta</taxon>
        <taxon>Embryophyta</taxon>
        <taxon>Tracheophyta</taxon>
        <taxon>Spermatophyta</taxon>
        <taxon>Magnoliopsida</taxon>
        <taxon>eudicotyledons</taxon>
        <taxon>Gunneridae</taxon>
        <taxon>Pentapetalae</taxon>
        <taxon>asterids</taxon>
        <taxon>lamiids</taxon>
        <taxon>Lamiales</taxon>
        <taxon>Oleaceae</taxon>
        <taxon>Forsythieae</taxon>
        <taxon>Abeliophyllum</taxon>
    </lineage>
</organism>
<dbReference type="PROSITE" id="PS50893">
    <property type="entry name" value="ABC_TRANSPORTER_2"/>
    <property type="match status" value="1"/>
</dbReference>
<evidence type="ECO:0000256" key="8">
    <source>
        <dbReference type="SAM" id="Phobius"/>
    </source>
</evidence>
<feature type="transmembrane region" description="Helical" evidence="8">
    <location>
        <begin position="268"/>
        <end position="293"/>
    </location>
</feature>
<dbReference type="InterPro" id="IPR027417">
    <property type="entry name" value="P-loop_NTPase"/>
</dbReference>
<comment type="caution">
    <text evidence="10">The sequence shown here is derived from an EMBL/GenBank/DDBJ whole genome shotgun (WGS) entry which is preliminary data.</text>
</comment>
<evidence type="ECO:0000256" key="4">
    <source>
        <dbReference type="ARBA" id="ARBA00022741"/>
    </source>
</evidence>
<dbReference type="InterPro" id="IPR003439">
    <property type="entry name" value="ABC_transporter-like_ATP-bd"/>
</dbReference>
<name>A0ABD1RWV1_9LAMI</name>
<dbReference type="EMBL" id="JBFOLK010000008">
    <property type="protein sequence ID" value="KAL2492906.1"/>
    <property type="molecule type" value="Genomic_DNA"/>
</dbReference>
<comment type="subcellular location">
    <subcellularLocation>
        <location evidence="1">Membrane</location>
        <topology evidence="1">Multi-pass membrane protein</topology>
    </subcellularLocation>
</comment>
<feature type="transmembrane region" description="Helical" evidence="8">
    <location>
        <begin position="305"/>
        <end position="329"/>
    </location>
</feature>
<evidence type="ECO:0000256" key="6">
    <source>
        <dbReference type="ARBA" id="ARBA00022989"/>
    </source>
</evidence>